<comment type="caution">
    <text evidence="1">The sequence shown here is derived from an EMBL/GenBank/DDBJ whole genome shotgun (WGS) entry which is preliminary data.</text>
</comment>
<keyword evidence="2" id="KW-1185">Reference proteome</keyword>
<dbReference type="OrthoDB" id="4730712at2"/>
<dbReference type="Proteomes" id="UP001139722">
    <property type="component" value="Unassembled WGS sequence"/>
</dbReference>
<dbReference type="AlphaFoldDB" id="A0A9X2H1U2"/>
<gene>
    <name evidence="1" type="ORF">BJ978_001781</name>
</gene>
<evidence type="ECO:0000313" key="2">
    <source>
        <dbReference type="Proteomes" id="UP001139722"/>
    </source>
</evidence>
<sequence length="179" mass="18360">MSDQEKFEAFVSAVGKLPPTSGVTFHGGNETVDPGTLVGVLATSRSILVATENLRSTTLIVVLGRTGRELSALSGHPDEREVVFLPGTTFGRVIEGEAPGGLRIVILEELGEHIEPGGHGTPRDLLESVVAHVARERTLPPVVVHSPGKFVGPLPLLGSAAASGGAPTSDGPVAPIGDV</sequence>
<evidence type="ECO:0000313" key="1">
    <source>
        <dbReference type="EMBL" id="MCP2371105.1"/>
    </source>
</evidence>
<proteinExistence type="predicted"/>
<name>A0A9X2H1U2_9MICO</name>
<reference evidence="1" key="1">
    <citation type="submission" date="2022-06" db="EMBL/GenBank/DDBJ databases">
        <title>Sequencing the genomes of 1000 actinobacteria strains.</title>
        <authorList>
            <person name="Klenk H.-P."/>
        </authorList>
    </citation>
    <scope>NUCLEOTIDE SEQUENCE</scope>
    <source>
        <strain evidence="1">DSM 22016</strain>
    </source>
</reference>
<accession>A0A9X2H1U2</accession>
<protein>
    <submittedName>
        <fullName evidence="1">Uncharacterized protein</fullName>
    </submittedName>
</protein>
<organism evidence="1 2">
    <name type="scientific">Agromyces terreus</name>
    <dbReference type="NCBI Taxonomy" id="424795"/>
    <lineage>
        <taxon>Bacteria</taxon>
        <taxon>Bacillati</taxon>
        <taxon>Actinomycetota</taxon>
        <taxon>Actinomycetes</taxon>
        <taxon>Micrococcales</taxon>
        <taxon>Microbacteriaceae</taxon>
        <taxon>Agromyces</taxon>
    </lineage>
</organism>
<dbReference type="RefSeq" id="WP_156999933.1">
    <property type="nucleotide sequence ID" value="NZ_BAAANU010000021.1"/>
</dbReference>
<dbReference type="EMBL" id="JAMZDY010000001">
    <property type="protein sequence ID" value="MCP2371105.1"/>
    <property type="molecule type" value="Genomic_DNA"/>
</dbReference>
<dbReference type="Gene3D" id="3.90.176.10">
    <property type="entry name" value="Toxin ADP-ribosyltransferase, Chain A, domain 1"/>
    <property type="match status" value="1"/>
</dbReference>